<proteinExistence type="inferred from homology"/>
<dbReference type="SUPFAM" id="SSF54001">
    <property type="entry name" value="Cysteine proteinases"/>
    <property type="match status" value="1"/>
</dbReference>
<comment type="similarity">
    <text evidence="1">Belongs to the peptidase C40 family.</text>
</comment>
<feature type="compositionally biased region" description="Basic and acidic residues" evidence="6">
    <location>
        <begin position="376"/>
        <end position="397"/>
    </location>
</feature>
<feature type="domain" description="NlpC/P60" evidence="7">
    <location>
        <begin position="449"/>
        <end position="561"/>
    </location>
</feature>
<dbReference type="PANTHER" id="PTHR47053">
    <property type="entry name" value="MUREIN DD-ENDOPEPTIDASE MEPH-RELATED"/>
    <property type="match status" value="1"/>
</dbReference>
<evidence type="ECO:0000259" key="7">
    <source>
        <dbReference type="PROSITE" id="PS51935"/>
    </source>
</evidence>
<dbReference type="Proteomes" id="UP000293036">
    <property type="component" value="Unassembled WGS sequence"/>
</dbReference>
<dbReference type="AlphaFoldDB" id="A0A4Q9UZQ2"/>
<evidence type="ECO:0000256" key="1">
    <source>
        <dbReference type="ARBA" id="ARBA00007074"/>
    </source>
</evidence>
<dbReference type="PROSITE" id="PS51935">
    <property type="entry name" value="NLPC_P60"/>
    <property type="match status" value="1"/>
</dbReference>
<dbReference type="GO" id="GO:0008234">
    <property type="term" value="F:cysteine-type peptidase activity"/>
    <property type="evidence" value="ECO:0007669"/>
    <property type="project" value="UniProtKB-KW"/>
</dbReference>
<dbReference type="GO" id="GO:0006508">
    <property type="term" value="P:proteolysis"/>
    <property type="evidence" value="ECO:0007669"/>
    <property type="project" value="UniProtKB-KW"/>
</dbReference>
<name>A0A4Q9UZQ2_9ACTO</name>
<evidence type="ECO:0000256" key="3">
    <source>
        <dbReference type="ARBA" id="ARBA00022801"/>
    </source>
</evidence>
<keyword evidence="3" id="KW-0378">Hydrolase</keyword>
<dbReference type="OrthoDB" id="9815778at2"/>
<sequence>MEVKSDTPHSYNDGELVIDLGNVEEKPVKRGIQRVLATAGVVGLTVTIAPVSYADPVDDSDIEAAHGKQEQTANSVASIELELANLSAKSNELELAAAKQKAAQIDAQSALLQSIDQAVVAQTKANQAKAELDKARQAMGSVAQAMYQDSAGQLTNAHYLFGAEDMASAASRNKAFESLASTADNNVRHYKALEEIATTLQKKADSIADKQSKAAEAADTAANDAELAAKAAQDQISQANNRRAELVVELASQRGTTVELERERLAQLEAARVAKAQAAANLVIAEANNKSGKKAAAQASAALAQANTDAQAKEAAAKSAVASAEQLAREAANADPELKALKEKAARDAAAYAEQKKREAESAAAAATAVAQAEKEARQRAEAQRAAAERAAAEKAAQEAANQRAREEAARIAAQKRAEEEAAAAAAAATAAAAAAAAAQRPSAPPSDGSTGSSLINYARRFSGVPYVWGGSTPSGWDCSGFVSFVFRHFGYSIPHSSARIFATYGAYEVSPSQARPGDILYWPGHVGIYTGRGMHIAAHDPSRGTSEAPIWGRPVYLRVL</sequence>
<evidence type="ECO:0000256" key="5">
    <source>
        <dbReference type="SAM" id="Coils"/>
    </source>
</evidence>
<organism evidence="8 9">
    <name type="scientific">Arcanobacterium bovis</name>
    <dbReference type="NCBI Taxonomy" id="2529275"/>
    <lineage>
        <taxon>Bacteria</taxon>
        <taxon>Bacillati</taxon>
        <taxon>Actinomycetota</taxon>
        <taxon>Actinomycetes</taxon>
        <taxon>Actinomycetales</taxon>
        <taxon>Actinomycetaceae</taxon>
        <taxon>Arcanobacterium</taxon>
    </lineage>
</organism>
<keyword evidence="2" id="KW-0645">Protease</keyword>
<evidence type="ECO:0000256" key="2">
    <source>
        <dbReference type="ARBA" id="ARBA00022670"/>
    </source>
</evidence>
<comment type="caution">
    <text evidence="8">The sequence shown here is derived from an EMBL/GenBank/DDBJ whole genome shotgun (WGS) entry which is preliminary data.</text>
</comment>
<dbReference type="InterPro" id="IPR038765">
    <property type="entry name" value="Papain-like_cys_pep_sf"/>
</dbReference>
<dbReference type="PANTHER" id="PTHR47053:SF1">
    <property type="entry name" value="MUREIN DD-ENDOPEPTIDASE MEPH-RELATED"/>
    <property type="match status" value="1"/>
</dbReference>
<dbReference type="Gene3D" id="3.90.1720.10">
    <property type="entry name" value="endopeptidase domain like (from Nostoc punctiforme)"/>
    <property type="match status" value="1"/>
</dbReference>
<feature type="region of interest" description="Disordered" evidence="6">
    <location>
        <begin position="376"/>
        <end position="404"/>
    </location>
</feature>
<evidence type="ECO:0000256" key="6">
    <source>
        <dbReference type="SAM" id="MobiDB-lite"/>
    </source>
</evidence>
<accession>A0A4Q9UZQ2</accession>
<gene>
    <name evidence="8" type="ORF">EZJ44_05935</name>
</gene>
<evidence type="ECO:0000313" key="8">
    <source>
        <dbReference type="EMBL" id="TBW21480.1"/>
    </source>
</evidence>
<keyword evidence="9" id="KW-1185">Reference proteome</keyword>
<evidence type="ECO:0000256" key="4">
    <source>
        <dbReference type="ARBA" id="ARBA00022807"/>
    </source>
</evidence>
<evidence type="ECO:0000313" key="9">
    <source>
        <dbReference type="Proteomes" id="UP000293036"/>
    </source>
</evidence>
<dbReference type="InterPro" id="IPR000064">
    <property type="entry name" value="NLP_P60_dom"/>
</dbReference>
<keyword evidence="4" id="KW-0788">Thiol protease</keyword>
<dbReference type="EMBL" id="SJDT01000004">
    <property type="protein sequence ID" value="TBW21480.1"/>
    <property type="molecule type" value="Genomic_DNA"/>
</dbReference>
<feature type="coiled-coil region" evidence="5">
    <location>
        <begin position="215"/>
        <end position="249"/>
    </location>
</feature>
<feature type="coiled-coil region" evidence="5">
    <location>
        <begin position="76"/>
        <end position="145"/>
    </location>
</feature>
<reference evidence="8 9" key="1">
    <citation type="submission" date="2019-02" db="EMBL/GenBank/DDBJ databases">
        <title>Arcanobacterium bovis sp. nov., isolated from the milk of a cow with mastitis.</title>
        <authorList>
            <person name="Sammra O."/>
            <person name="Foster G."/>
            <person name="Hassan A."/>
            <person name="Alssahen M."/>
            <person name="Laemmler C."/>
            <person name="Borowiak M."/>
            <person name="Malorny B."/>
            <person name="Abdulmawjood A."/>
        </authorList>
    </citation>
    <scope>NUCLEOTIDE SEQUENCE [LARGE SCALE GENOMIC DNA]</scope>
    <source>
        <strain evidence="8 9">C605018/01/1</strain>
    </source>
</reference>
<protein>
    <submittedName>
        <fullName evidence="8">NlpC/P60 family protein</fullName>
    </submittedName>
</protein>
<dbReference type="RefSeq" id="WP_131281283.1">
    <property type="nucleotide sequence ID" value="NZ_JBHSLR010000006.1"/>
</dbReference>
<keyword evidence="5" id="KW-0175">Coiled coil</keyword>
<dbReference type="InterPro" id="IPR051202">
    <property type="entry name" value="Peptidase_C40"/>
</dbReference>
<dbReference type="Pfam" id="PF00877">
    <property type="entry name" value="NLPC_P60"/>
    <property type="match status" value="1"/>
</dbReference>